<sequence>MNIDEPKLVMSDKCKFVLVDGYRFEIEIYRLDNQNKWTLEAVDCEDASYVWDDKFVSNQEALDTSIEILNNEGALGFMGKDAKP</sequence>
<gene>
    <name evidence="1" type="ORF">GS617_04090</name>
</gene>
<organism evidence="1 2">
    <name type="scientific">Ruegeria atlantica</name>
    <dbReference type="NCBI Taxonomy" id="81569"/>
    <lineage>
        <taxon>Bacteria</taxon>
        <taxon>Pseudomonadati</taxon>
        <taxon>Pseudomonadota</taxon>
        <taxon>Alphaproteobacteria</taxon>
        <taxon>Rhodobacterales</taxon>
        <taxon>Roseobacteraceae</taxon>
        <taxon>Ruegeria</taxon>
    </lineage>
</organism>
<name>A0ABX1W6M1_9RHOB</name>
<accession>A0ABX1W6M1</accession>
<evidence type="ECO:0000313" key="2">
    <source>
        <dbReference type="Proteomes" id="UP000599383"/>
    </source>
</evidence>
<dbReference type="EMBL" id="WVQY01000001">
    <property type="protein sequence ID" value="NOD29441.1"/>
    <property type="molecule type" value="Genomic_DNA"/>
</dbReference>
<evidence type="ECO:0000313" key="1">
    <source>
        <dbReference type="EMBL" id="NOD29441.1"/>
    </source>
</evidence>
<dbReference type="RefSeq" id="WP_171362808.1">
    <property type="nucleotide sequence ID" value="NZ_WVQY01000001.1"/>
</dbReference>
<keyword evidence="2" id="KW-1185">Reference proteome</keyword>
<protein>
    <submittedName>
        <fullName evidence="1">Uncharacterized protein</fullName>
    </submittedName>
</protein>
<reference evidence="1 2" key="1">
    <citation type="submission" date="2019-12" db="EMBL/GenBank/DDBJ databases">
        <title>Ruegeria JWLKs population differentiation of coral mucus and skeleton niches.</title>
        <authorList>
            <person name="Luo D."/>
        </authorList>
    </citation>
    <scope>NUCLEOTIDE SEQUENCE [LARGE SCALE GENOMIC DNA]</scope>
    <source>
        <strain evidence="1 2">HKCCD6238</strain>
    </source>
</reference>
<dbReference type="Proteomes" id="UP000599383">
    <property type="component" value="Unassembled WGS sequence"/>
</dbReference>
<proteinExistence type="predicted"/>
<comment type="caution">
    <text evidence="1">The sequence shown here is derived from an EMBL/GenBank/DDBJ whole genome shotgun (WGS) entry which is preliminary data.</text>
</comment>